<dbReference type="Proteomes" id="UP001589758">
    <property type="component" value="Unassembled WGS sequence"/>
</dbReference>
<proteinExistence type="predicted"/>
<keyword evidence="1 2" id="KW-0732">Signal</keyword>
<feature type="signal peptide" evidence="2">
    <location>
        <begin position="1"/>
        <end position="31"/>
    </location>
</feature>
<evidence type="ECO:0000313" key="4">
    <source>
        <dbReference type="Proteomes" id="UP001589758"/>
    </source>
</evidence>
<dbReference type="PANTHER" id="PTHR33376">
    <property type="match status" value="1"/>
</dbReference>
<evidence type="ECO:0000256" key="1">
    <source>
        <dbReference type="ARBA" id="ARBA00022729"/>
    </source>
</evidence>
<name>A0ABV6CFL3_9GAMM</name>
<keyword evidence="4" id="KW-1185">Reference proteome</keyword>
<dbReference type="CDD" id="cd13677">
    <property type="entry name" value="PBP2_TRAP_SBP_like_6"/>
    <property type="match status" value="1"/>
</dbReference>
<dbReference type="PANTHER" id="PTHR33376:SF4">
    <property type="entry name" value="SIALIC ACID-BINDING PERIPLASMIC PROTEIN SIAP"/>
    <property type="match status" value="1"/>
</dbReference>
<comment type="caution">
    <text evidence="3">The sequence shown here is derived from an EMBL/GenBank/DDBJ whole genome shotgun (WGS) entry which is preliminary data.</text>
</comment>
<dbReference type="Gene3D" id="3.40.190.170">
    <property type="entry name" value="Bacterial extracellular solute-binding protein, family 7"/>
    <property type="match status" value="1"/>
</dbReference>
<sequence>MSKNSSKTSFIKKGLAALIGSVCFMSSAAMAADYTIIAPHVTSLDGYNHQSLLVFKNHVESRSNGAIEVEIYPSGQLCSSAKECISGVQQELYDYFQTTIPELANFWDPIGAFDLPYLLPDDRIAECVYDDEALIKDVRAKLLENAPNVRLMMVSNSGGWRSMATTKKQIKSPADVNGLKLRTVPAKIQQELVRTFGGSPTPLAWPEVYTALSTGVVDGTKNGVVDIVMNRFNESIKFITLDEHAYMGGAWVFNDAKFKDMPDNLKKIVIDGIAAQNQYLRAFPKHNEYAAYEEFKKTGGTVYNPSAEEKQAFIDASKPVRDFFLKESGEEGQVWLTRFEQTIANCKKSLDETYQYQLN</sequence>
<dbReference type="InterPro" id="IPR038404">
    <property type="entry name" value="TRAP_DctP_sf"/>
</dbReference>
<organism evidence="3 4">
    <name type="scientific">Thorsellia kenyensis</name>
    <dbReference type="NCBI Taxonomy" id="1549888"/>
    <lineage>
        <taxon>Bacteria</taxon>
        <taxon>Pseudomonadati</taxon>
        <taxon>Pseudomonadota</taxon>
        <taxon>Gammaproteobacteria</taxon>
        <taxon>Enterobacterales</taxon>
        <taxon>Thorselliaceae</taxon>
        <taxon>Thorsellia</taxon>
    </lineage>
</organism>
<dbReference type="NCBIfam" id="NF037995">
    <property type="entry name" value="TRAP_S1"/>
    <property type="match status" value="1"/>
</dbReference>
<evidence type="ECO:0000313" key="3">
    <source>
        <dbReference type="EMBL" id="MFC0180895.1"/>
    </source>
</evidence>
<dbReference type="RefSeq" id="WP_385878140.1">
    <property type="nucleotide sequence ID" value="NZ_JBHLXE010000108.1"/>
</dbReference>
<accession>A0ABV6CFL3</accession>
<dbReference type="Pfam" id="PF03480">
    <property type="entry name" value="DctP"/>
    <property type="match status" value="1"/>
</dbReference>
<dbReference type="InterPro" id="IPR018389">
    <property type="entry name" value="DctP_fam"/>
</dbReference>
<gene>
    <name evidence="3" type="primary">dctP</name>
    <name evidence="3" type="ORF">ACFFIT_12515</name>
</gene>
<feature type="chain" id="PRO_5045612288" evidence="2">
    <location>
        <begin position="32"/>
        <end position="359"/>
    </location>
</feature>
<dbReference type="EMBL" id="JBHLXE010000108">
    <property type="protein sequence ID" value="MFC0180895.1"/>
    <property type="molecule type" value="Genomic_DNA"/>
</dbReference>
<reference evidence="3 4" key="1">
    <citation type="submission" date="2024-09" db="EMBL/GenBank/DDBJ databases">
        <authorList>
            <person name="Sun Q."/>
            <person name="Mori K."/>
        </authorList>
    </citation>
    <scope>NUCLEOTIDE SEQUENCE [LARGE SCALE GENOMIC DNA]</scope>
    <source>
        <strain evidence="3 4">CCM 8545</strain>
    </source>
</reference>
<protein>
    <submittedName>
        <fullName evidence="3">TRAP transporter substrate-binding protein DctP</fullName>
    </submittedName>
</protein>
<evidence type="ECO:0000256" key="2">
    <source>
        <dbReference type="SAM" id="SignalP"/>
    </source>
</evidence>